<dbReference type="EMBL" id="JAPRAT010000024">
    <property type="protein sequence ID" value="MCZ0703905.1"/>
    <property type="molecule type" value="Genomic_DNA"/>
</dbReference>
<dbReference type="FunFam" id="3.30.2350.10:FF:000005">
    <property type="entry name" value="Pseudouridine synthase"/>
    <property type="match status" value="1"/>
</dbReference>
<evidence type="ECO:0000313" key="7">
    <source>
        <dbReference type="EMBL" id="MCZ0703905.1"/>
    </source>
</evidence>
<keyword evidence="3 5" id="KW-0413">Isomerase</keyword>
<dbReference type="InterPro" id="IPR006145">
    <property type="entry name" value="PsdUridine_synth_RsuA/RluA"/>
</dbReference>
<comment type="similarity">
    <text evidence="2 5">Belongs to the pseudouridine synthase RluA family.</text>
</comment>
<dbReference type="Gene3D" id="3.30.2350.10">
    <property type="entry name" value="Pseudouridine synthase"/>
    <property type="match status" value="1"/>
</dbReference>
<dbReference type="Proteomes" id="UP001084197">
    <property type="component" value="Unassembled WGS sequence"/>
</dbReference>
<name>A0A9J6RFF6_9BACI</name>
<proteinExistence type="inferred from homology"/>
<comment type="catalytic activity">
    <reaction evidence="1 5">
        <text>a uridine in RNA = a pseudouridine in RNA</text>
        <dbReference type="Rhea" id="RHEA:48348"/>
        <dbReference type="Rhea" id="RHEA-COMP:12068"/>
        <dbReference type="Rhea" id="RHEA-COMP:12069"/>
        <dbReference type="ChEBI" id="CHEBI:65314"/>
        <dbReference type="ChEBI" id="CHEBI:65315"/>
    </reaction>
</comment>
<dbReference type="PANTHER" id="PTHR21600">
    <property type="entry name" value="MITOCHONDRIAL RNA PSEUDOURIDINE SYNTHASE"/>
    <property type="match status" value="1"/>
</dbReference>
<accession>A0A9J6RFF6</accession>
<organism evidence="7 8">
    <name type="scientific">Natronobacillus azotifigens</name>
    <dbReference type="NCBI Taxonomy" id="472978"/>
    <lineage>
        <taxon>Bacteria</taxon>
        <taxon>Bacillati</taxon>
        <taxon>Bacillota</taxon>
        <taxon>Bacilli</taxon>
        <taxon>Bacillales</taxon>
        <taxon>Bacillaceae</taxon>
        <taxon>Natronobacillus</taxon>
    </lineage>
</organism>
<protein>
    <recommendedName>
        <fullName evidence="5">Pseudouridine synthase</fullName>
        <ecNumber evidence="5">5.4.99.-</ecNumber>
    </recommendedName>
</protein>
<dbReference type="InterPro" id="IPR020103">
    <property type="entry name" value="PsdUridine_synth_cat_dom_sf"/>
</dbReference>
<evidence type="ECO:0000259" key="6">
    <source>
        <dbReference type="Pfam" id="PF00849"/>
    </source>
</evidence>
<dbReference type="CDD" id="cd02869">
    <property type="entry name" value="PseudoU_synth_RluA_like"/>
    <property type="match status" value="1"/>
</dbReference>
<evidence type="ECO:0000256" key="5">
    <source>
        <dbReference type="RuleBase" id="RU362028"/>
    </source>
</evidence>
<dbReference type="Pfam" id="PF00849">
    <property type="entry name" value="PseudoU_synth_2"/>
    <property type="match status" value="1"/>
</dbReference>
<dbReference type="PROSITE" id="PS01129">
    <property type="entry name" value="PSI_RLU"/>
    <property type="match status" value="1"/>
</dbReference>
<dbReference type="InterPro" id="IPR006224">
    <property type="entry name" value="PsdUridine_synth_RluA-like_CS"/>
</dbReference>
<dbReference type="GO" id="GO:0000455">
    <property type="term" value="P:enzyme-directed rRNA pseudouridine synthesis"/>
    <property type="evidence" value="ECO:0007669"/>
    <property type="project" value="TreeGrafter"/>
</dbReference>
<dbReference type="NCBIfam" id="TIGR00005">
    <property type="entry name" value="rluA_subfam"/>
    <property type="match status" value="1"/>
</dbReference>
<comment type="caution">
    <text evidence="7">The sequence shown here is derived from an EMBL/GenBank/DDBJ whole genome shotgun (WGS) entry which is preliminary data.</text>
</comment>
<dbReference type="RefSeq" id="WP_268780667.1">
    <property type="nucleotide sequence ID" value="NZ_JAPRAT010000024.1"/>
</dbReference>
<keyword evidence="8" id="KW-1185">Reference proteome</keyword>
<evidence type="ECO:0000256" key="4">
    <source>
        <dbReference type="PIRSR" id="PIRSR606225-1"/>
    </source>
</evidence>
<dbReference type="SUPFAM" id="SSF55120">
    <property type="entry name" value="Pseudouridine synthase"/>
    <property type="match status" value="1"/>
</dbReference>
<dbReference type="GO" id="GO:0009982">
    <property type="term" value="F:pseudouridine synthase activity"/>
    <property type="evidence" value="ECO:0007669"/>
    <property type="project" value="InterPro"/>
</dbReference>
<dbReference type="InterPro" id="IPR050188">
    <property type="entry name" value="RluA_PseudoU_synthase"/>
</dbReference>
<sequence>MKWIVKDAEHGMMVRDFLKDVANISRNMVKVLKHEGGQILINQRDVTVREKLQKNDCIQVIFPPEERGKFLLPEPIPLEIVYEDEHLLVINKQTKMATMPSPHHKAGTIANGLIHYYEEKGWQYTAHVVTRLDRDTSGLMLIAKHGYSHSLFQQEKIERSYQAIVEGKLDNQKGTINAPIARKPTSIIERMVAESGKHAITHYHVLRNLANGTYVEVNLETGRTHQIRVHFSSLGHPLVGDDLYGGSLTYIDRQALHCTSLRFIHPITKEQCHFQSALPNDLTQLLDDLDRK</sequence>
<evidence type="ECO:0000313" key="8">
    <source>
        <dbReference type="Proteomes" id="UP001084197"/>
    </source>
</evidence>
<dbReference type="EC" id="5.4.99.-" evidence="5"/>
<dbReference type="AlphaFoldDB" id="A0A9J6RFF6"/>
<evidence type="ECO:0000256" key="1">
    <source>
        <dbReference type="ARBA" id="ARBA00000073"/>
    </source>
</evidence>
<comment type="function">
    <text evidence="5">Responsible for synthesis of pseudouridine from uracil.</text>
</comment>
<gene>
    <name evidence="7" type="ORF">OWO01_11850</name>
</gene>
<evidence type="ECO:0000256" key="3">
    <source>
        <dbReference type="ARBA" id="ARBA00023235"/>
    </source>
</evidence>
<feature type="active site" evidence="4">
    <location>
        <position position="133"/>
    </location>
</feature>
<dbReference type="GO" id="GO:0003723">
    <property type="term" value="F:RNA binding"/>
    <property type="evidence" value="ECO:0007669"/>
    <property type="project" value="InterPro"/>
</dbReference>
<evidence type="ECO:0000256" key="2">
    <source>
        <dbReference type="ARBA" id="ARBA00010876"/>
    </source>
</evidence>
<dbReference type="PANTHER" id="PTHR21600:SF35">
    <property type="entry name" value="PSEUDOURIDINE SYNTHASE"/>
    <property type="match status" value="1"/>
</dbReference>
<feature type="domain" description="Pseudouridine synthase RsuA/RluA-like" evidence="6">
    <location>
        <begin position="86"/>
        <end position="233"/>
    </location>
</feature>
<reference evidence="7" key="1">
    <citation type="submission" date="2022-11" db="EMBL/GenBank/DDBJ databases">
        <title>WGS of Natronobacillus azotifigens 24KS-1, an anaerobic diazotrophic haloalkaliphile from soda-rich habitats.</title>
        <authorList>
            <person name="Sorokin D.Y."/>
            <person name="Merkel A.Y."/>
        </authorList>
    </citation>
    <scope>NUCLEOTIDE SEQUENCE</scope>
    <source>
        <strain evidence="7">24KS-1</strain>
    </source>
</reference>
<dbReference type="InterPro" id="IPR006225">
    <property type="entry name" value="PsdUridine_synth_RluC/D"/>
</dbReference>
<dbReference type="GO" id="GO:0140098">
    <property type="term" value="F:catalytic activity, acting on RNA"/>
    <property type="evidence" value="ECO:0007669"/>
    <property type="project" value="UniProtKB-ARBA"/>
</dbReference>